<dbReference type="OrthoDB" id="417877at2759"/>
<dbReference type="Pfam" id="PF01494">
    <property type="entry name" value="FAD_binding_3"/>
    <property type="match status" value="1"/>
</dbReference>
<evidence type="ECO:0000256" key="3">
    <source>
        <dbReference type="ARBA" id="ARBA00023002"/>
    </source>
</evidence>
<accession>A0A6A4I9Z7</accession>
<evidence type="ECO:0000256" key="2">
    <source>
        <dbReference type="ARBA" id="ARBA00022827"/>
    </source>
</evidence>
<keyword evidence="2" id="KW-0274">FAD</keyword>
<protein>
    <submittedName>
        <fullName evidence="5">FAD/NAD(P)-binding domain-containing protein</fullName>
    </submittedName>
</protein>
<dbReference type="InterPro" id="IPR036188">
    <property type="entry name" value="FAD/NAD-bd_sf"/>
</dbReference>
<keyword evidence="6" id="KW-1185">Reference proteome</keyword>
<evidence type="ECO:0000259" key="4">
    <source>
        <dbReference type="Pfam" id="PF01494"/>
    </source>
</evidence>
<evidence type="ECO:0000313" key="6">
    <source>
        <dbReference type="Proteomes" id="UP000799118"/>
    </source>
</evidence>
<feature type="domain" description="FAD-binding" evidence="4">
    <location>
        <begin position="14"/>
        <end position="366"/>
    </location>
</feature>
<dbReference type="SUPFAM" id="SSF54373">
    <property type="entry name" value="FAD-linked reductases, C-terminal domain"/>
    <property type="match status" value="1"/>
</dbReference>
<dbReference type="InterPro" id="IPR002938">
    <property type="entry name" value="FAD-bd"/>
</dbReference>
<dbReference type="SUPFAM" id="SSF51905">
    <property type="entry name" value="FAD/NAD(P)-binding domain"/>
    <property type="match status" value="1"/>
</dbReference>
<reference evidence="5" key="1">
    <citation type="journal article" date="2019" name="Environ. Microbiol.">
        <title>Fungal ecological strategies reflected in gene transcription - a case study of two litter decomposers.</title>
        <authorList>
            <person name="Barbi F."/>
            <person name="Kohler A."/>
            <person name="Barry K."/>
            <person name="Baskaran P."/>
            <person name="Daum C."/>
            <person name="Fauchery L."/>
            <person name="Ihrmark K."/>
            <person name="Kuo A."/>
            <person name="LaButti K."/>
            <person name="Lipzen A."/>
            <person name="Morin E."/>
            <person name="Grigoriev I.V."/>
            <person name="Henrissat B."/>
            <person name="Lindahl B."/>
            <person name="Martin F."/>
        </authorList>
    </citation>
    <scope>NUCLEOTIDE SEQUENCE</scope>
    <source>
        <strain evidence="5">JB14</strain>
    </source>
</reference>
<dbReference type="PANTHER" id="PTHR46720">
    <property type="entry name" value="HYDROXYLASE, PUTATIVE (AFU_ORTHOLOGUE AFUA_3G01460)-RELATED"/>
    <property type="match status" value="1"/>
</dbReference>
<gene>
    <name evidence="5" type="ORF">BT96DRAFT_915644</name>
</gene>
<dbReference type="GO" id="GO:0071949">
    <property type="term" value="F:FAD binding"/>
    <property type="evidence" value="ECO:0007669"/>
    <property type="project" value="InterPro"/>
</dbReference>
<dbReference type="EMBL" id="ML769404">
    <property type="protein sequence ID" value="KAE9406148.1"/>
    <property type="molecule type" value="Genomic_DNA"/>
</dbReference>
<evidence type="ECO:0000256" key="1">
    <source>
        <dbReference type="ARBA" id="ARBA00022630"/>
    </source>
</evidence>
<proteinExistence type="predicted"/>
<evidence type="ECO:0000313" key="5">
    <source>
        <dbReference type="EMBL" id="KAE9406148.1"/>
    </source>
</evidence>
<organism evidence="5 6">
    <name type="scientific">Gymnopus androsaceus JB14</name>
    <dbReference type="NCBI Taxonomy" id="1447944"/>
    <lineage>
        <taxon>Eukaryota</taxon>
        <taxon>Fungi</taxon>
        <taxon>Dikarya</taxon>
        <taxon>Basidiomycota</taxon>
        <taxon>Agaricomycotina</taxon>
        <taxon>Agaricomycetes</taxon>
        <taxon>Agaricomycetidae</taxon>
        <taxon>Agaricales</taxon>
        <taxon>Marasmiineae</taxon>
        <taxon>Omphalotaceae</taxon>
        <taxon>Gymnopus</taxon>
    </lineage>
</organism>
<sequence length="430" mass="48148">MSMNDTPTNSKKLRIAIIGGGIGGLTCAVALKDCPSSDVEINLYEQAAQITEIGAGITVWPRTWELLKSLGLGEDLIALQKDGHSDDQKLALKFRISDRKDGFTFHELHAKGGSLTFHRQEIQKTLLNHVPEFCHIHLSHRLTHCEEGEDSVKLFFKNGVEEEADILIAADGIKSVVRESFLNEGIFYTGTDTFRGLIPKETFAKSYPDHINLEDPIVYCGKNGHLVVYPISAGRIINVVAFVSKVENEGKPLKDEEIRDATREEVLEHFCGWEEPVMQMLGCIEKPSRWAIRDLRPMKTYVSRRIALVGDAAHTMTPHLGAGAGQAMEDAYVLGKLLSDGVDKWPVVLQAYNFVRHPAANKIQRNAREMGFYYDLNAPGFENITDIGQALTPEQITLICDTVKEKWSWWENNADEDLMKAIKFLREGSP</sequence>
<dbReference type="InterPro" id="IPR051104">
    <property type="entry name" value="FAD_monoxygenase"/>
</dbReference>
<name>A0A6A4I9Z7_9AGAR</name>
<dbReference type="GO" id="GO:0044550">
    <property type="term" value="P:secondary metabolite biosynthetic process"/>
    <property type="evidence" value="ECO:0007669"/>
    <property type="project" value="TreeGrafter"/>
</dbReference>
<dbReference type="PRINTS" id="PR00420">
    <property type="entry name" value="RNGMNOXGNASE"/>
</dbReference>
<keyword evidence="1" id="KW-0285">Flavoprotein</keyword>
<dbReference type="AlphaFoldDB" id="A0A6A4I9Z7"/>
<keyword evidence="3" id="KW-0560">Oxidoreductase</keyword>
<dbReference type="GO" id="GO:0016491">
    <property type="term" value="F:oxidoreductase activity"/>
    <property type="evidence" value="ECO:0007669"/>
    <property type="project" value="UniProtKB-KW"/>
</dbReference>
<dbReference type="Gene3D" id="3.50.50.60">
    <property type="entry name" value="FAD/NAD(P)-binding domain"/>
    <property type="match status" value="1"/>
</dbReference>
<dbReference type="Proteomes" id="UP000799118">
    <property type="component" value="Unassembled WGS sequence"/>
</dbReference>
<dbReference type="PANTHER" id="PTHR46720:SF3">
    <property type="entry name" value="FAD-BINDING DOMAIN-CONTAINING PROTEIN-RELATED"/>
    <property type="match status" value="1"/>
</dbReference>